<comment type="caution">
    <text evidence="1">The sequence shown here is derived from an EMBL/GenBank/DDBJ whole genome shotgun (WGS) entry which is preliminary data.</text>
</comment>
<reference evidence="1 2" key="1">
    <citation type="submission" date="2017-09" db="EMBL/GenBank/DDBJ databases">
        <authorList>
            <person name="Ehlers B."/>
            <person name="Leendertz F.H."/>
        </authorList>
    </citation>
    <scope>NUCLEOTIDE SEQUENCE [LARGE SCALE GENOMIC DNA]</scope>
    <source>
        <strain evidence="1 2">DJ-1</strain>
    </source>
</reference>
<gene>
    <name evidence="1" type="ORF">CMV24_27175</name>
</gene>
<dbReference type="PIRSF" id="PIRSF018266">
    <property type="entry name" value="FecR"/>
    <property type="match status" value="1"/>
</dbReference>
<dbReference type="Pfam" id="PF04773">
    <property type="entry name" value="FecR"/>
    <property type="match status" value="1"/>
</dbReference>
<evidence type="ECO:0000313" key="2">
    <source>
        <dbReference type="Proteomes" id="UP000218102"/>
    </source>
</evidence>
<proteinExistence type="predicted"/>
<dbReference type="InterPro" id="IPR032623">
    <property type="entry name" value="FecR_N"/>
</dbReference>
<accession>A0A0B5KBY1</accession>
<dbReference type="Proteomes" id="UP000218102">
    <property type="component" value="Unassembled WGS sequence"/>
</dbReference>
<dbReference type="EMBL" id="NTME01000049">
    <property type="protein sequence ID" value="PBJ92467.1"/>
    <property type="molecule type" value="Genomic_DNA"/>
</dbReference>
<organism evidence="1 2">
    <name type="scientific">Pseudomonas plecoglossicida</name>
    <dbReference type="NCBI Taxonomy" id="70775"/>
    <lineage>
        <taxon>Bacteria</taxon>
        <taxon>Pseudomonadati</taxon>
        <taxon>Pseudomonadota</taxon>
        <taxon>Gammaproteobacteria</taxon>
        <taxon>Pseudomonadales</taxon>
        <taxon>Pseudomonadaceae</taxon>
        <taxon>Pseudomonas</taxon>
    </lineage>
</organism>
<name>A0A0B5KBY1_PSEDL</name>
<dbReference type="Pfam" id="PF16220">
    <property type="entry name" value="DUF4880"/>
    <property type="match status" value="1"/>
</dbReference>
<dbReference type="GO" id="GO:0016989">
    <property type="term" value="F:sigma factor antagonist activity"/>
    <property type="evidence" value="ECO:0007669"/>
    <property type="project" value="TreeGrafter"/>
</dbReference>
<evidence type="ECO:0000313" key="1">
    <source>
        <dbReference type="EMBL" id="PBJ92467.1"/>
    </source>
</evidence>
<dbReference type="InterPro" id="IPR012373">
    <property type="entry name" value="Ferrdict_sens_TM"/>
</dbReference>
<protein>
    <submittedName>
        <fullName evidence="1">Sugar ABC transporter substrate-binding protein</fullName>
    </submittedName>
</protein>
<dbReference type="KEGG" id="ppj:RK21_01573"/>
<sequence>MTSHSPETREALQAAARWLALVDSGAASEGDLQRLEQWRTSNTLHEHAWQKALLLRQRFSALPGALAMATLDRPDSGRRALLKQALGVAALLPAAWLASRELPLEAWAADMRTAVGERRQVLLSDGTFVQLNTDSAVDIDLGARRLTLLRGEVAVRLPGNLSLTLQVPYGQVALDAGEVCLRLVDQACRVSVLKGTANLQPRQGPALLLQAGQQASLQVAGVGPVTGLDAWLLGWREGVLRLEDRPLGELLHELRRYRPGVLRWAPELEALRVTGTFRLDDTDRVLALLAASLPLQVHTRTRYWVSLAARENRA</sequence>
<dbReference type="AlphaFoldDB" id="A0A0B5KBY1"/>
<dbReference type="InterPro" id="IPR006860">
    <property type="entry name" value="FecR"/>
</dbReference>
<dbReference type="Gene3D" id="2.60.120.1440">
    <property type="match status" value="1"/>
</dbReference>
<dbReference type="PANTHER" id="PTHR30273:SF2">
    <property type="entry name" value="PROTEIN FECR"/>
    <property type="match status" value="1"/>
</dbReference>
<dbReference type="PANTHER" id="PTHR30273">
    <property type="entry name" value="PERIPLASMIC SIGNAL SENSOR AND SIGMA FACTOR ACTIVATOR FECR-RELATED"/>
    <property type="match status" value="1"/>
</dbReference>
<dbReference type="RefSeq" id="WP_041505887.1">
    <property type="nucleotide sequence ID" value="NZ_CP010359.1"/>
</dbReference>